<keyword evidence="1" id="KW-0732">Signal</keyword>
<accession>A0A6P7J6Z9</accession>
<dbReference type="InterPro" id="IPR039015">
    <property type="entry name" value="ENDOD1"/>
</dbReference>
<name>A0A6P7J6Z9_9TELE</name>
<dbReference type="RefSeq" id="XP_028272413.1">
    <property type="nucleotide sequence ID" value="XM_028416612.1"/>
</dbReference>
<evidence type="ECO:0000259" key="3">
    <source>
        <dbReference type="SMART" id="SM00892"/>
    </source>
</evidence>
<dbReference type="SUPFAM" id="SSF54060">
    <property type="entry name" value="His-Me finger endonucleases"/>
    <property type="match status" value="1"/>
</dbReference>
<dbReference type="SMART" id="SM00477">
    <property type="entry name" value="NUC"/>
    <property type="match status" value="1"/>
</dbReference>
<keyword evidence="4" id="KW-1185">Reference proteome</keyword>
<dbReference type="GeneID" id="114442813"/>
<dbReference type="OrthoDB" id="69221at2759"/>
<dbReference type="InterPro" id="IPR001604">
    <property type="entry name" value="Endo_G_ENPP1-like_dom"/>
</dbReference>
<dbReference type="InterPro" id="IPR044925">
    <property type="entry name" value="His-Me_finger_sf"/>
</dbReference>
<dbReference type="Pfam" id="PF01223">
    <property type="entry name" value="Endonuclease_NS"/>
    <property type="match status" value="1"/>
</dbReference>
<dbReference type="Proteomes" id="UP000515145">
    <property type="component" value="Chromosome 10"/>
</dbReference>
<reference evidence="5" key="1">
    <citation type="submission" date="2025-08" db="UniProtKB">
        <authorList>
            <consortium name="RefSeq"/>
        </authorList>
    </citation>
    <scope>IDENTIFICATION</scope>
</reference>
<dbReference type="SMART" id="SM00892">
    <property type="entry name" value="Endonuclease_NS"/>
    <property type="match status" value="1"/>
</dbReference>
<dbReference type="InterPro" id="IPR044929">
    <property type="entry name" value="DNA/RNA_non-sp_Endonuclease_sf"/>
</dbReference>
<feature type="chain" id="PRO_5027819175" evidence="1">
    <location>
        <begin position="23"/>
        <end position="300"/>
    </location>
</feature>
<organism evidence="4 5">
    <name type="scientific">Parambassis ranga</name>
    <name type="common">Indian glassy fish</name>
    <dbReference type="NCBI Taxonomy" id="210632"/>
    <lineage>
        <taxon>Eukaryota</taxon>
        <taxon>Metazoa</taxon>
        <taxon>Chordata</taxon>
        <taxon>Craniata</taxon>
        <taxon>Vertebrata</taxon>
        <taxon>Euteleostomi</taxon>
        <taxon>Actinopterygii</taxon>
        <taxon>Neopterygii</taxon>
        <taxon>Teleostei</taxon>
        <taxon>Neoteleostei</taxon>
        <taxon>Acanthomorphata</taxon>
        <taxon>Ovalentaria</taxon>
        <taxon>Ambassidae</taxon>
        <taxon>Parambassis</taxon>
    </lineage>
</organism>
<feature type="domain" description="DNA/RNA non-specific endonuclease/pyrophosphatase/phosphodiesterase" evidence="3">
    <location>
        <begin position="59"/>
        <end position="272"/>
    </location>
</feature>
<dbReference type="GO" id="GO:0016787">
    <property type="term" value="F:hydrolase activity"/>
    <property type="evidence" value="ECO:0007669"/>
    <property type="project" value="InterPro"/>
</dbReference>
<evidence type="ECO:0000256" key="1">
    <source>
        <dbReference type="SAM" id="SignalP"/>
    </source>
</evidence>
<dbReference type="InParanoid" id="A0A6P7J6Z9"/>
<evidence type="ECO:0000259" key="2">
    <source>
        <dbReference type="SMART" id="SM00477"/>
    </source>
</evidence>
<feature type="signal peptide" evidence="1">
    <location>
        <begin position="1"/>
        <end position="22"/>
    </location>
</feature>
<dbReference type="Gene3D" id="3.40.570.10">
    <property type="entry name" value="Extracellular Endonuclease, subunit A"/>
    <property type="match status" value="1"/>
</dbReference>
<evidence type="ECO:0000313" key="5">
    <source>
        <dbReference type="RefSeq" id="XP_028272413.1"/>
    </source>
</evidence>
<dbReference type="GO" id="GO:0003676">
    <property type="term" value="F:nucleic acid binding"/>
    <property type="evidence" value="ECO:0007669"/>
    <property type="project" value="InterPro"/>
</dbReference>
<dbReference type="PANTHER" id="PTHR21472">
    <property type="entry name" value="ENDONUCLEASE DOMAIN-CONTAINING 1 PROTEIN ENDOD1"/>
    <property type="match status" value="1"/>
</dbReference>
<feature type="domain" description="ENPP1-3/EXOG-like endonuclease/phosphodiesterase" evidence="2">
    <location>
        <begin position="60"/>
        <end position="277"/>
    </location>
</feature>
<gene>
    <name evidence="5" type="primary">LOC114442813</name>
</gene>
<evidence type="ECO:0000313" key="4">
    <source>
        <dbReference type="Proteomes" id="UP000515145"/>
    </source>
</evidence>
<proteinExistence type="predicted"/>
<sequence>MLLVSTGALLLLLPWVGSLVTAEVVDDFKEFCKDFFYKATPPTFQIQEQHIHICQIYNSSYRFATLYDRQRLSPFYSAYKTSMCTDKLERSDEWMYEPQLAGEEEKAMQPLLLNPPQAVKDSQAVLEDYRGSIYEQGHLNPNQHHGTQDDRDATFTLTNVVPQWGGSNRKWAEWETKVRDRFKKFCNGVAYVITGVIPYENVGELKNARVSVPEYLWSAYCCPAFKSELNPDQNIIPTYAAVVRNDPHSTEEIVPIDNTVKPIEYLGYDVREMSLIKLQDILKQRLNIHELTLFDNNCTD</sequence>
<protein>
    <submittedName>
        <fullName evidence="5">Endonuclease domain-containing 1 protein-like</fullName>
    </submittedName>
</protein>
<dbReference type="PANTHER" id="PTHR21472:SF18">
    <property type="entry name" value="ENDONUCLEASE DOMAIN-CONTAINING 1 PROTEIN"/>
    <property type="match status" value="1"/>
</dbReference>
<dbReference type="GO" id="GO:0046872">
    <property type="term" value="F:metal ion binding"/>
    <property type="evidence" value="ECO:0007669"/>
    <property type="project" value="InterPro"/>
</dbReference>
<dbReference type="InterPro" id="IPR020821">
    <property type="entry name" value="ENPP1-3/EXOG-like_nuc-like"/>
</dbReference>
<dbReference type="AlphaFoldDB" id="A0A6P7J6Z9"/>